<dbReference type="KEGG" id="blq:L21SP5_03535"/>
<evidence type="ECO:0000313" key="9">
    <source>
        <dbReference type="Proteomes" id="UP000064893"/>
    </source>
</evidence>
<feature type="transmembrane region" description="Helical" evidence="6">
    <location>
        <begin position="37"/>
        <end position="55"/>
    </location>
</feature>
<feature type="transmembrane region" description="Helical" evidence="6">
    <location>
        <begin position="6"/>
        <end position="25"/>
    </location>
</feature>
<keyword evidence="9" id="KW-1185">Reference proteome</keyword>
<proteinExistence type="predicted"/>
<dbReference type="STRING" id="1307839.L21SP5_03535"/>
<dbReference type="Proteomes" id="UP000064893">
    <property type="component" value="Chromosome"/>
</dbReference>
<dbReference type="OrthoDB" id="1123449at2"/>
<keyword evidence="4 6" id="KW-1133">Transmembrane helix</keyword>
<organism evidence="8 9">
    <name type="scientific">Salinivirga cyanobacteriivorans</name>
    <dbReference type="NCBI Taxonomy" id="1307839"/>
    <lineage>
        <taxon>Bacteria</taxon>
        <taxon>Pseudomonadati</taxon>
        <taxon>Bacteroidota</taxon>
        <taxon>Bacteroidia</taxon>
        <taxon>Bacteroidales</taxon>
        <taxon>Salinivirgaceae</taxon>
        <taxon>Salinivirga</taxon>
    </lineage>
</organism>
<gene>
    <name evidence="8" type="ORF">L21SP5_03535</name>
</gene>
<dbReference type="Pfam" id="PF13396">
    <property type="entry name" value="PLDc_N"/>
    <property type="match status" value="1"/>
</dbReference>
<dbReference type="AlphaFoldDB" id="A0A0S2I4H2"/>
<evidence type="ECO:0000256" key="1">
    <source>
        <dbReference type="ARBA" id="ARBA00004651"/>
    </source>
</evidence>
<evidence type="ECO:0000313" key="8">
    <source>
        <dbReference type="EMBL" id="ALO17143.1"/>
    </source>
</evidence>
<evidence type="ECO:0000256" key="2">
    <source>
        <dbReference type="ARBA" id="ARBA00022475"/>
    </source>
</evidence>
<sequence length="59" mass="6946">MDYLLGVLIVLTMVLWVWAVYDINISRLKGKNHQNKWLLAVVIFPLLGPILYFQFKRKG</sequence>
<evidence type="ECO:0000256" key="6">
    <source>
        <dbReference type="SAM" id="Phobius"/>
    </source>
</evidence>
<evidence type="ECO:0000256" key="3">
    <source>
        <dbReference type="ARBA" id="ARBA00022692"/>
    </source>
</evidence>
<name>A0A0S2I4H2_9BACT</name>
<dbReference type="InterPro" id="IPR027379">
    <property type="entry name" value="CLS_N"/>
</dbReference>
<keyword evidence="2" id="KW-1003">Cell membrane</keyword>
<feature type="domain" description="Cardiolipin synthase N-terminal" evidence="7">
    <location>
        <begin position="14"/>
        <end position="55"/>
    </location>
</feature>
<dbReference type="EMBL" id="CP013118">
    <property type="protein sequence ID" value="ALO17143.1"/>
    <property type="molecule type" value="Genomic_DNA"/>
</dbReference>
<accession>A0A0S2I4H2</accession>
<keyword evidence="5 6" id="KW-0472">Membrane</keyword>
<reference evidence="8 9" key="1">
    <citation type="submission" date="2015-11" db="EMBL/GenBank/DDBJ databases">
        <title>Description and complete genome sequence of a novel strain predominating in hypersaline microbial mats and representing a new family of the Bacteriodetes phylum.</title>
        <authorList>
            <person name="Spring S."/>
            <person name="Bunk B."/>
            <person name="Sproer C."/>
            <person name="Klenk H.-P."/>
        </authorList>
    </citation>
    <scope>NUCLEOTIDE SEQUENCE [LARGE SCALE GENOMIC DNA]</scope>
    <source>
        <strain evidence="8 9">L21-Spi-D4</strain>
    </source>
</reference>
<evidence type="ECO:0000256" key="5">
    <source>
        <dbReference type="ARBA" id="ARBA00023136"/>
    </source>
</evidence>
<dbReference type="RefSeq" id="WP_057954462.1">
    <property type="nucleotide sequence ID" value="NZ_CP013118.1"/>
</dbReference>
<comment type="subcellular location">
    <subcellularLocation>
        <location evidence="1">Cell membrane</location>
        <topology evidence="1">Multi-pass membrane protein</topology>
    </subcellularLocation>
</comment>
<keyword evidence="3 6" id="KW-0812">Transmembrane</keyword>
<evidence type="ECO:0000259" key="7">
    <source>
        <dbReference type="Pfam" id="PF13396"/>
    </source>
</evidence>
<dbReference type="GO" id="GO:0005886">
    <property type="term" value="C:plasma membrane"/>
    <property type="evidence" value="ECO:0007669"/>
    <property type="project" value="UniProtKB-SubCell"/>
</dbReference>
<evidence type="ECO:0000256" key="4">
    <source>
        <dbReference type="ARBA" id="ARBA00022989"/>
    </source>
</evidence>
<protein>
    <recommendedName>
        <fullName evidence="7">Cardiolipin synthase N-terminal domain-containing protein</fullName>
    </recommendedName>
</protein>